<gene>
    <name evidence="1" type="ORF">PPRIM_AZ9-3.1.T0480082</name>
</gene>
<comment type="caution">
    <text evidence="1">The sequence shown here is derived from an EMBL/GenBank/DDBJ whole genome shotgun (WGS) entry which is preliminary data.</text>
</comment>
<dbReference type="Proteomes" id="UP000688137">
    <property type="component" value="Unassembled WGS sequence"/>
</dbReference>
<proteinExistence type="predicted"/>
<protein>
    <submittedName>
        <fullName evidence="1">Uncharacterized protein</fullName>
    </submittedName>
</protein>
<accession>A0A8S1LTC0</accession>
<name>A0A8S1LTC0_PARPR</name>
<dbReference type="AlphaFoldDB" id="A0A8S1LTC0"/>
<evidence type="ECO:0000313" key="2">
    <source>
        <dbReference type="Proteomes" id="UP000688137"/>
    </source>
</evidence>
<sequence>MTQKPSHNQALFDKYIEYDGFEGEGFRIAQSDNQSDIYILDDYGGWVDKELNYYDRDGEPAGYFDKDYNFYNMTGYKISGGYKGGISIEREIKKKQKYLDSIPDNSKQKFVVEIQNLPSNTVPIQIINYILERCDLQQCEIEECKKVQKQATKGYVVVSGAEKVQKLLILEGRKFRLKEKDGKYLSNNIQLYVREAKFNNVKQYSDYTNNFKNNQQEYIEQQEDDGYKIVFDNLDCKKTNQELINWIVSQTNCQQNEIQIKRINQKSTGQIILKNENLMYLILKQNGRQFGDSCITFKQISKL</sequence>
<reference evidence="1" key="1">
    <citation type="submission" date="2021-01" db="EMBL/GenBank/DDBJ databases">
        <authorList>
            <consortium name="Genoscope - CEA"/>
            <person name="William W."/>
        </authorList>
    </citation>
    <scope>NUCLEOTIDE SEQUENCE</scope>
</reference>
<evidence type="ECO:0000313" key="1">
    <source>
        <dbReference type="EMBL" id="CAD8071848.1"/>
    </source>
</evidence>
<keyword evidence="2" id="KW-1185">Reference proteome</keyword>
<organism evidence="1 2">
    <name type="scientific">Paramecium primaurelia</name>
    <dbReference type="NCBI Taxonomy" id="5886"/>
    <lineage>
        <taxon>Eukaryota</taxon>
        <taxon>Sar</taxon>
        <taxon>Alveolata</taxon>
        <taxon>Ciliophora</taxon>
        <taxon>Intramacronucleata</taxon>
        <taxon>Oligohymenophorea</taxon>
        <taxon>Peniculida</taxon>
        <taxon>Parameciidae</taxon>
        <taxon>Paramecium</taxon>
    </lineage>
</organism>
<dbReference type="EMBL" id="CAJJDM010000048">
    <property type="protein sequence ID" value="CAD8071848.1"/>
    <property type="molecule type" value="Genomic_DNA"/>
</dbReference>